<comment type="similarity">
    <text evidence="1 8">Belongs to the cytidylate kinase family. Type 1 subfamily.</text>
</comment>
<dbReference type="PANTHER" id="PTHR21299:SF2">
    <property type="entry name" value="CYTIDYLATE KINASE"/>
    <property type="match status" value="1"/>
</dbReference>
<keyword evidence="4 8" id="KW-0418">Kinase</keyword>
<dbReference type="GO" id="GO:0006220">
    <property type="term" value="P:pyrimidine nucleotide metabolic process"/>
    <property type="evidence" value="ECO:0007669"/>
    <property type="project" value="UniProtKB-UniRule"/>
</dbReference>
<dbReference type="EMBL" id="LROM01000092">
    <property type="protein sequence ID" value="OEZ98240.1"/>
    <property type="molecule type" value="Genomic_DNA"/>
</dbReference>
<evidence type="ECO:0000256" key="2">
    <source>
        <dbReference type="ARBA" id="ARBA00022679"/>
    </source>
</evidence>
<sequence length="224" mass="24094">MPTSQIPVITIDGPTASGKGTVAHRVADKLGFHYLDSGALYRLTALSALRRDTDLADEHALAKLAEHLQCSFQGEHILLGHEDVSDAIRAEVVGNTASKIATFPAVRHALVGLQLGFRKAPGVVADGRDMGSVIFPHAPLKVFLTASVAARAERRYKQLIGKGISAKMEDLLMDLQARDDRDTNRAIAPLVPAEGAHVLETSNLTADEAVEQVLKWYAALGHKH</sequence>
<comment type="catalytic activity">
    <reaction evidence="7 8">
        <text>CMP + ATP = CDP + ADP</text>
        <dbReference type="Rhea" id="RHEA:11600"/>
        <dbReference type="ChEBI" id="CHEBI:30616"/>
        <dbReference type="ChEBI" id="CHEBI:58069"/>
        <dbReference type="ChEBI" id="CHEBI:60377"/>
        <dbReference type="ChEBI" id="CHEBI:456216"/>
        <dbReference type="EC" id="2.7.4.25"/>
    </reaction>
</comment>
<keyword evidence="11" id="KW-1185">Reference proteome</keyword>
<dbReference type="PANTHER" id="PTHR21299">
    <property type="entry name" value="CYTIDYLATE KINASE/PANTOATE-BETA-ALANINE LIGASE"/>
    <property type="match status" value="1"/>
</dbReference>
<dbReference type="InterPro" id="IPR011994">
    <property type="entry name" value="Cytidylate_kinase_dom"/>
</dbReference>
<evidence type="ECO:0000256" key="5">
    <source>
        <dbReference type="ARBA" id="ARBA00022840"/>
    </source>
</evidence>
<evidence type="ECO:0000256" key="6">
    <source>
        <dbReference type="ARBA" id="ARBA00047615"/>
    </source>
</evidence>
<dbReference type="InterPro" id="IPR027417">
    <property type="entry name" value="P-loop_NTPase"/>
</dbReference>
<reference evidence="11" key="1">
    <citation type="journal article" date="2016" name="Front. Microbiol.">
        <title>Molecular Keys to the Janthinobacterium and Duganella spp. Interaction with the Plant Pathogen Fusarium graminearum.</title>
        <authorList>
            <person name="Haack F.S."/>
            <person name="Poehlein A."/>
            <person name="Kroger C."/>
            <person name="Voigt C.A."/>
            <person name="Piepenbring M."/>
            <person name="Bode H.B."/>
            <person name="Daniel R."/>
            <person name="Schafer W."/>
            <person name="Streit W.R."/>
        </authorList>
    </citation>
    <scope>NUCLEOTIDE SEQUENCE [LARGE SCALE GENOMIC DNA]</scope>
    <source>
        <strain evidence="11">T54</strain>
    </source>
</reference>
<dbReference type="SUPFAM" id="SSF52540">
    <property type="entry name" value="P-loop containing nucleoside triphosphate hydrolases"/>
    <property type="match status" value="1"/>
</dbReference>
<gene>
    <name evidence="8 10" type="primary">cmk</name>
    <name evidence="10" type="ORF">DUPY_31850</name>
</gene>
<evidence type="ECO:0000256" key="3">
    <source>
        <dbReference type="ARBA" id="ARBA00022741"/>
    </source>
</evidence>
<feature type="binding site" evidence="8">
    <location>
        <begin position="13"/>
        <end position="21"/>
    </location>
    <ligand>
        <name>ATP</name>
        <dbReference type="ChEBI" id="CHEBI:30616"/>
    </ligand>
</feature>
<dbReference type="Proteomes" id="UP000175989">
    <property type="component" value="Unassembled WGS sequence"/>
</dbReference>
<keyword evidence="2 8" id="KW-0808">Transferase</keyword>
<evidence type="ECO:0000313" key="10">
    <source>
        <dbReference type="EMBL" id="OEZ98240.1"/>
    </source>
</evidence>
<dbReference type="RefSeq" id="WP_070249388.1">
    <property type="nucleotide sequence ID" value="NZ_LROM01000092.1"/>
</dbReference>
<accession>A0A1E7WHY8</accession>
<evidence type="ECO:0000259" key="9">
    <source>
        <dbReference type="Pfam" id="PF02224"/>
    </source>
</evidence>
<dbReference type="GO" id="GO:0036430">
    <property type="term" value="F:CMP kinase activity"/>
    <property type="evidence" value="ECO:0007669"/>
    <property type="project" value="RHEA"/>
</dbReference>
<dbReference type="GO" id="GO:0015949">
    <property type="term" value="P:nucleobase-containing small molecule interconversion"/>
    <property type="evidence" value="ECO:0007669"/>
    <property type="project" value="TreeGrafter"/>
</dbReference>
<evidence type="ECO:0000256" key="1">
    <source>
        <dbReference type="ARBA" id="ARBA00009427"/>
    </source>
</evidence>
<keyword evidence="8" id="KW-0963">Cytoplasm</keyword>
<dbReference type="GO" id="GO:0005524">
    <property type="term" value="F:ATP binding"/>
    <property type="evidence" value="ECO:0007669"/>
    <property type="project" value="UniProtKB-UniRule"/>
</dbReference>
<organism evidence="10 11">
    <name type="scientific">Duganella phyllosphaerae</name>
    <dbReference type="NCBI Taxonomy" id="762836"/>
    <lineage>
        <taxon>Bacteria</taxon>
        <taxon>Pseudomonadati</taxon>
        <taxon>Pseudomonadota</taxon>
        <taxon>Betaproteobacteria</taxon>
        <taxon>Burkholderiales</taxon>
        <taxon>Oxalobacteraceae</taxon>
        <taxon>Telluria group</taxon>
        <taxon>Duganella</taxon>
    </lineage>
</organism>
<evidence type="ECO:0000256" key="8">
    <source>
        <dbReference type="HAMAP-Rule" id="MF_00238"/>
    </source>
</evidence>
<dbReference type="PATRIC" id="fig|762836.4.peg.3278"/>
<dbReference type="OrthoDB" id="9807434at2"/>
<feature type="domain" description="Cytidylate kinase" evidence="9">
    <location>
        <begin position="9"/>
        <end position="216"/>
    </location>
</feature>
<keyword evidence="3 8" id="KW-0547">Nucleotide-binding</keyword>
<proteinExistence type="inferred from homology"/>
<dbReference type="HAMAP" id="MF_00238">
    <property type="entry name" value="Cytidyl_kinase_type1"/>
    <property type="match status" value="1"/>
</dbReference>
<evidence type="ECO:0000313" key="11">
    <source>
        <dbReference type="Proteomes" id="UP000175989"/>
    </source>
</evidence>
<comment type="caution">
    <text evidence="10">The sequence shown here is derived from an EMBL/GenBank/DDBJ whole genome shotgun (WGS) entry which is preliminary data.</text>
</comment>
<evidence type="ECO:0000256" key="4">
    <source>
        <dbReference type="ARBA" id="ARBA00022777"/>
    </source>
</evidence>
<evidence type="ECO:0000256" key="7">
    <source>
        <dbReference type="ARBA" id="ARBA00048478"/>
    </source>
</evidence>
<dbReference type="InterPro" id="IPR003136">
    <property type="entry name" value="Cytidylate_kin"/>
</dbReference>
<dbReference type="GO" id="GO:0036431">
    <property type="term" value="F:dCMP kinase activity"/>
    <property type="evidence" value="ECO:0007669"/>
    <property type="project" value="InterPro"/>
</dbReference>
<comment type="subcellular location">
    <subcellularLocation>
        <location evidence="8">Cytoplasm</location>
    </subcellularLocation>
</comment>
<name>A0A1E7WHY8_9BURK</name>
<dbReference type="EC" id="2.7.4.25" evidence="8"/>
<dbReference type="Pfam" id="PF02224">
    <property type="entry name" value="Cytidylate_kin"/>
    <property type="match status" value="1"/>
</dbReference>
<dbReference type="NCBIfam" id="TIGR00017">
    <property type="entry name" value="cmk"/>
    <property type="match status" value="1"/>
</dbReference>
<dbReference type="CDD" id="cd02020">
    <property type="entry name" value="CMPK"/>
    <property type="match status" value="1"/>
</dbReference>
<keyword evidence="5 8" id="KW-0067">ATP-binding</keyword>
<dbReference type="Gene3D" id="3.40.50.300">
    <property type="entry name" value="P-loop containing nucleotide triphosphate hydrolases"/>
    <property type="match status" value="1"/>
</dbReference>
<protein>
    <recommendedName>
        <fullName evidence="8">Cytidylate kinase</fullName>
        <shortName evidence="8">CK</shortName>
        <ecNumber evidence="8">2.7.4.25</ecNumber>
    </recommendedName>
    <alternativeName>
        <fullName evidence="8">Cytidine monophosphate kinase</fullName>
        <shortName evidence="8">CMP kinase</shortName>
    </alternativeName>
</protein>
<dbReference type="AlphaFoldDB" id="A0A1E7WHY8"/>
<dbReference type="GO" id="GO:0005829">
    <property type="term" value="C:cytosol"/>
    <property type="evidence" value="ECO:0007669"/>
    <property type="project" value="TreeGrafter"/>
</dbReference>
<comment type="catalytic activity">
    <reaction evidence="6 8">
        <text>dCMP + ATP = dCDP + ADP</text>
        <dbReference type="Rhea" id="RHEA:25094"/>
        <dbReference type="ChEBI" id="CHEBI:30616"/>
        <dbReference type="ChEBI" id="CHEBI:57566"/>
        <dbReference type="ChEBI" id="CHEBI:58593"/>
        <dbReference type="ChEBI" id="CHEBI:456216"/>
        <dbReference type="EC" id="2.7.4.25"/>
    </reaction>
</comment>